<dbReference type="GO" id="GO:0015630">
    <property type="term" value="C:microtubule cytoskeleton"/>
    <property type="evidence" value="ECO:0007669"/>
    <property type="project" value="TreeGrafter"/>
</dbReference>
<dbReference type="GO" id="GO:0001578">
    <property type="term" value="P:microtubule bundle formation"/>
    <property type="evidence" value="ECO:0007669"/>
    <property type="project" value="TreeGrafter"/>
</dbReference>
<dbReference type="InterPro" id="IPR039041">
    <property type="entry name" value="Nav/unc-53"/>
</dbReference>
<name>A0A7J7EE55_DICBM</name>
<dbReference type="GO" id="GO:0001764">
    <property type="term" value="P:neuron migration"/>
    <property type="evidence" value="ECO:0007669"/>
    <property type="project" value="TreeGrafter"/>
</dbReference>
<dbReference type="PANTHER" id="PTHR12784:SF3">
    <property type="entry name" value="NEURON NAVIGATOR 1"/>
    <property type="match status" value="1"/>
</dbReference>
<dbReference type="AlphaFoldDB" id="A0A7J7EE55"/>
<keyword evidence="3" id="KW-1185">Reference proteome</keyword>
<organism evidence="2 3">
    <name type="scientific">Diceros bicornis minor</name>
    <name type="common">South-central black rhinoceros</name>
    <dbReference type="NCBI Taxonomy" id="77932"/>
    <lineage>
        <taxon>Eukaryota</taxon>
        <taxon>Metazoa</taxon>
        <taxon>Chordata</taxon>
        <taxon>Craniata</taxon>
        <taxon>Vertebrata</taxon>
        <taxon>Euteleostomi</taxon>
        <taxon>Mammalia</taxon>
        <taxon>Eutheria</taxon>
        <taxon>Laurasiatheria</taxon>
        <taxon>Perissodactyla</taxon>
        <taxon>Rhinocerotidae</taxon>
        <taxon>Diceros</taxon>
    </lineage>
</organism>
<comment type="caution">
    <text evidence="2">The sequence shown here is derived from an EMBL/GenBank/DDBJ whole genome shotgun (WGS) entry which is preliminary data.</text>
</comment>
<dbReference type="GO" id="GO:0043194">
    <property type="term" value="C:axon initial segment"/>
    <property type="evidence" value="ECO:0007669"/>
    <property type="project" value="TreeGrafter"/>
</dbReference>
<gene>
    <name evidence="2" type="ORF">HPG69_010135</name>
</gene>
<evidence type="ECO:0000313" key="2">
    <source>
        <dbReference type="EMBL" id="KAF5913977.1"/>
    </source>
</evidence>
<dbReference type="Proteomes" id="UP000551758">
    <property type="component" value="Unassembled WGS sequence"/>
</dbReference>
<proteinExistence type="predicted"/>
<dbReference type="PANTHER" id="PTHR12784">
    <property type="entry name" value="STEERIN"/>
    <property type="match status" value="1"/>
</dbReference>
<protein>
    <submittedName>
        <fullName evidence="2">Uncharacterized protein</fullName>
    </submittedName>
</protein>
<evidence type="ECO:0000313" key="3">
    <source>
        <dbReference type="Proteomes" id="UP000551758"/>
    </source>
</evidence>
<evidence type="ECO:0000256" key="1">
    <source>
        <dbReference type="SAM" id="Coils"/>
    </source>
</evidence>
<keyword evidence="1" id="KW-0175">Coiled coil</keyword>
<feature type="coiled-coil region" evidence="1">
    <location>
        <begin position="52"/>
        <end position="79"/>
    </location>
</feature>
<reference evidence="2 3" key="1">
    <citation type="journal article" date="2020" name="Mol. Biol. Evol.">
        <title>Interspecific Gene Flow and the Evolution of Specialization in Black and White Rhinoceros.</title>
        <authorList>
            <person name="Moodley Y."/>
            <person name="Westbury M.V."/>
            <person name="Russo I.M."/>
            <person name="Gopalakrishnan S."/>
            <person name="Rakotoarivelo A."/>
            <person name="Olsen R.A."/>
            <person name="Prost S."/>
            <person name="Tunstall T."/>
            <person name="Ryder O.A."/>
            <person name="Dalen L."/>
            <person name="Bruford M.W."/>
        </authorList>
    </citation>
    <scope>NUCLEOTIDE SEQUENCE [LARGE SCALE GENOMIC DNA]</scope>
    <source>
        <strain evidence="2">SBR-YM</strain>
        <tissue evidence="2">Skin</tissue>
    </source>
</reference>
<accession>A0A7J7EE55</accession>
<dbReference type="EMBL" id="JACDTQ010003506">
    <property type="protein sequence ID" value="KAF5913977.1"/>
    <property type="molecule type" value="Genomic_DNA"/>
</dbReference>
<sequence>MEELDQEHRRDPEVLALPLSRGTVPALANLVAAFEQSLVNMTSRLRHLAETAEEKDTELLDLRETIDFLKKKNSEAQAVIQGALNASETTPKAFPSSSLLLLRLLRGAHSFSSTYSSRLHILSLVFTSLL</sequence>